<evidence type="ECO:0000256" key="6">
    <source>
        <dbReference type="ARBA" id="ARBA00023242"/>
    </source>
</evidence>
<dbReference type="GO" id="GO:0006351">
    <property type="term" value="P:DNA-templated transcription"/>
    <property type="evidence" value="ECO:0007669"/>
    <property type="project" value="InterPro"/>
</dbReference>
<feature type="region of interest" description="Disordered" evidence="7">
    <location>
        <begin position="42"/>
        <end position="98"/>
    </location>
</feature>
<dbReference type="GO" id="GO:0008270">
    <property type="term" value="F:zinc ion binding"/>
    <property type="evidence" value="ECO:0007669"/>
    <property type="project" value="InterPro"/>
</dbReference>
<feature type="region of interest" description="Disordered" evidence="7">
    <location>
        <begin position="563"/>
        <end position="629"/>
    </location>
</feature>
<dbReference type="Pfam" id="PF04082">
    <property type="entry name" value="Fungal_trans"/>
    <property type="match status" value="1"/>
</dbReference>
<dbReference type="PANTHER" id="PTHR47338">
    <property type="entry name" value="ZN(II)2CYS6 TRANSCRIPTION FACTOR (EUROFUNG)-RELATED"/>
    <property type="match status" value="1"/>
</dbReference>
<dbReference type="GO" id="GO:0000981">
    <property type="term" value="F:DNA-binding transcription factor activity, RNA polymerase II-specific"/>
    <property type="evidence" value="ECO:0007669"/>
    <property type="project" value="InterPro"/>
</dbReference>
<organism evidence="9 10">
    <name type="scientific">Phialophora macrospora</name>
    <dbReference type="NCBI Taxonomy" id="1851006"/>
    <lineage>
        <taxon>Eukaryota</taxon>
        <taxon>Fungi</taxon>
        <taxon>Dikarya</taxon>
        <taxon>Ascomycota</taxon>
        <taxon>Pezizomycotina</taxon>
        <taxon>Eurotiomycetes</taxon>
        <taxon>Chaetothyriomycetidae</taxon>
        <taxon>Chaetothyriales</taxon>
        <taxon>Herpotrichiellaceae</taxon>
        <taxon>Phialophora</taxon>
    </lineage>
</organism>
<feature type="compositionally biased region" description="Polar residues" evidence="7">
    <location>
        <begin position="42"/>
        <end position="57"/>
    </location>
</feature>
<evidence type="ECO:0000259" key="8">
    <source>
        <dbReference type="PROSITE" id="PS50048"/>
    </source>
</evidence>
<dbReference type="SUPFAM" id="SSF57701">
    <property type="entry name" value="Zn2/Cys6 DNA-binding domain"/>
    <property type="match status" value="1"/>
</dbReference>
<evidence type="ECO:0000256" key="1">
    <source>
        <dbReference type="ARBA" id="ARBA00004123"/>
    </source>
</evidence>
<dbReference type="AlphaFoldDB" id="A0A0D2CSP5"/>
<keyword evidence="2" id="KW-0479">Metal-binding</keyword>
<dbReference type="SMART" id="SM00066">
    <property type="entry name" value="GAL4"/>
    <property type="match status" value="1"/>
</dbReference>
<accession>A0A0D2CSP5</accession>
<dbReference type="InterPro" id="IPR036864">
    <property type="entry name" value="Zn2-C6_fun-type_DNA-bd_sf"/>
</dbReference>
<keyword evidence="5" id="KW-0804">Transcription</keyword>
<comment type="subcellular location">
    <subcellularLocation>
        <location evidence="1">Nucleus</location>
    </subcellularLocation>
</comment>
<sequence>MLAGAGRPRKACSRCKTHKVRCSGEKPACRRCSRLKHSCNYATDSDSRTPNPSTATASLGAKNSPRSHSSNAEARSTCATAQHATQPSATKWQMPKPRMPSSIKTSSYLGIPMSLITTLVDVYYANVYNASLLLHRRIFVDAIAAGAACQHVLLSVCAFALNFYQDVDDRSILRDHNFNTEWADQAGKLAFQDVENPTEDHVVTFMNLALFWYSQGEWRRSAIHKGNAAQISHVLGLGTERPYVDDSFALEIRRRRFWACYLMHCHAIELGFLVGAGDNISKLTMPWKEEDYEAGLPTCPRASLRSGAGNGSIYGELVKGLTFWSEVNTLIKSPESSTGERLSAIYILGDRVSNWWTTLPESLQLTPAKIPVVAHGILPKLLLIHIVYHQCLCALHASIVPLFCWSPADHTWISARKASAQLAYEHACAASELIDAVLSSSHKLSAIPSFVAYAAYSGCAIQIPWIWSSQPTLRQRAQDNVRANVKLIQVLGKYWRFTALLESHVRCIYKIHAKHATVLDNEPRLVDPAKLTSFRINARHARQSILGHNDILWRNGDALTKSGEEVGDLGIDEDEDDQPSAGGPWSTGPAEHSKNEAASQSYPEFTHSSSQRTNSLPQQHRDHVSAPPSIHQQLPVELDLPEIESLDFFRPFHDPEMLDIFPNGQPMEFSYFEPSPASLDLCDLWSTVGNNEVATPYMPVAPFAISR</sequence>
<dbReference type="CDD" id="cd00067">
    <property type="entry name" value="GAL4"/>
    <property type="match status" value="1"/>
</dbReference>
<dbReference type="PANTHER" id="PTHR47338:SF7">
    <property type="entry name" value="ZN(II)2CYS6 TRANSCRIPTION FACTOR (EUROFUNG)"/>
    <property type="match status" value="1"/>
</dbReference>
<name>A0A0D2CSP5_9EURO</name>
<gene>
    <name evidence="9" type="ORF">PV04_04172</name>
</gene>
<dbReference type="PROSITE" id="PS00463">
    <property type="entry name" value="ZN2_CY6_FUNGAL_1"/>
    <property type="match status" value="1"/>
</dbReference>
<proteinExistence type="predicted"/>
<feature type="compositionally biased region" description="Polar residues" evidence="7">
    <location>
        <begin position="596"/>
        <end position="618"/>
    </location>
</feature>
<protein>
    <recommendedName>
        <fullName evidence="8">Zn(2)-C6 fungal-type domain-containing protein</fullName>
    </recommendedName>
</protein>
<dbReference type="PROSITE" id="PS50048">
    <property type="entry name" value="ZN2_CY6_FUNGAL_2"/>
    <property type="match status" value="1"/>
</dbReference>
<evidence type="ECO:0000313" key="9">
    <source>
        <dbReference type="EMBL" id="KIW68211.1"/>
    </source>
</evidence>
<reference evidence="9 10" key="1">
    <citation type="submission" date="2015-01" db="EMBL/GenBank/DDBJ databases">
        <title>The Genome Sequence of Capronia semiimmersa CBS27337.</title>
        <authorList>
            <consortium name="The Broad Institute Genomics Platform"/>
            <person name="Cuomo C."/>
            <person name="de Hoog S."/>
            <person name="Gorbushina A."/>
            <person name="Stielow B."/>
            <person name="Teixiera M."/>
            <person name="Abouelleil A."/>
            <person name="Chapman S.B."/>
            <person name="Priest M."/>
            <person name="Young S.K."/>
            <person name="Wortman J."/>
            <person name="Nusbaum C."/>
            <person name="Birren B."/>
        </authorList>
    </citation>
    <scope>NUCLEOTIDE SEQUENCE [LARGE SCALE GENOMIC DNA]</scope>
    <source>
        <strain evidence="9 10">CBS 27337</strain>
    </source>
</reference>
<dbReference type="CDD" id="cd12148">
    <property type="entry name" value="fungal_TF_MHR"/>
    <property type="match status" value="1"/>
</dbReference>
<dbReference type="GO" id="GO:0003677">
    <property type="term" value="F:DNA binding"/>
    <property type="evidence" value="ECO:0007669"/>
    <property type="project" value="UniProtKB-KW"/>
</dbReference>
<evidence type="ECO:0000256" key="4">
    <source>
        <dbReference type="ARBA" id="ARBA00023125"/>
    </source>
</evidence>
<dbReference type="InterPro" id="IPR001138">
    <property type="entry name" value="Zn2Cys6_DnaBD"/>
</dbReference>
<dbReference type="STRING" id="5601.A0A0D2CSP5"/>
<feature type="compositionally biased region" description="Acidic residues" evidence="7">
    <location>
        <begin position="565"/>
        <end position="578"/>
    </location>
</feature>
<dbReference type="InterPro" id="IPR007219">
    <property type="entry name" value="XnlR_reg_dom"/>
</dbReference>
<evidence type="ECO:0000256" key="3">
    <source>
        <dbReference type="ARBA" id="ARBA00023015"/>
    </source>
</evidence>
<evidence type="ECO:0000313" key="10">
    <source>
        <dbReference type="Proteomes" id="UP000054266"/>
    </source>
</evidence>
<keyword evidence="6" id="KW-0539">Nucleus</keyword>
<feature type="compositionally biased region" description="Polar residues" evidence="7">
    <location>
        <begin position="64"/>
        <end position="91"/>
    </location>
</feature>
<dbReference type="GO" id="GO:0005634">
    <property type="term" value="C:nucleus"/>
    <property type="evidence" value="ECO:0007669"/>
    <property type="project" value="UniProtKB-SubCell"/>
</dbReference>
<keyword evidence="10" id="KW-1185">Reference proteome</keyword>
<dbReference type="Pfam" id="PF00172">
    <property type="entry name" value="Zn_clus"/>
    <property type="match status" value="1"/>
</dbReference>
<keyword evidence="3" id="KW-0805">Transcription regulation</keyword>
<dbReference type="Proteomes" id="UP000054266">
    <property type="component" value="Unassembled WGS sequence"/>
</dbReference>
<evidence type="ECO:0000256" key="5">
    <source>
        <dbReference type="ARBA" id="ARBA00023163"/>
    </source>
</evidence>
<dbReference type="EMBL" id="KN846958">
    <property type="protein sequence ID" value="KIW68211.1"/>
    <property type="molecule type" value="Genomic_DNA"/>
</dbReference>
<feature type="domain" description="Zn(2)-C6 fungal-type" evidence="8">
    <location>
        <begin position="11"/>
        <end position="41"/>
    </location>
</feature>
<evidence type="ECO:0000256" key="7">
    <source>
        <dbReference type="SAM" id="MobiDB-lite"/>
    </source>
</evidence>
<dbReference type="InterPro" id="IPR050815">
    <property type="entry name" value="TF_fung"/>
</dbReference>
<keyword evidence="4" id="KW-0238">DNA-binding</keyword>
<evidence type="ECO:0000256" key="2">
    <source>
        <dbReference type="ARBA" id="ARBA00022723"/>
    </source>
</evidence>
<dbReference type="Gene3D" id="4.10.240.10">
    <property type="entry name" value="Zn(2)-C6 fungal-type DNA-binding domain"/>
    <property type="match status" value="1"/>
</dbReference>